<dbReference type="Gene3D" id="3.30.70.20">
    <property type="match status" value="2"/>
</dbReference>
<keyword evidence="4" id="KW-0411">Iron-sulfur</keyword>
<evidence type="ECO:0000256" key="2">
    <source>
        <dbReference type="ARBA" id="ARBA00022723"/>
    </source>
</evidence>
<evidence type="ECO:0000313" key="7">
    <source>
        <dbReference type="EMBL" id="HJE24788.1"/>
    </source>
</evidence>
<accession>A0A921JG49</accession>
<dbReference type="InterPro" id="IPR017896">
    <property type="entry name" value="4Fe4S_Fe-S-bd"/>
</dbReference>
<evidence type="ECO:0000256" key="1">
    <source>
        <dbReference type="ARBA" id="ARBA00022485"/>
    </source>
</evidence>
<feature type="compositionally biased region" description="Basic and acidic residues" evidence="5">
    <location>
        <begin position="640"/>
        <end position="658"/>
    </location>
</feature>
<feature type="domain" description="4Fe-4S ferredoxin-type" evidence="6">
    <location>
        <begin position="286"/>
        <end position="315"/>
    </location>
</feature>
<dbReference type="PANTHER" id="PTHR43687:SF4">
    <property type="entry name" value="BLR5484 PROTEIN"/>
    <property type="match status" value="1"/>
</dbReference>
<dbReference type="InterPro" id="IPR050572">
    <property type="entry name" value="Fe-S_Ferredoxin"/>
</dbReference>
<dbReference type="PANTHER" id="PTHR43687">
    <property type="entry name" value="ADENYLYLSULFATE REDUCTASE, BETA SUBUNIT"/>
    <property type="match status" value="1"/>
</dbReference>
<dbReference type="SUPFAM" id="SSF54862">
    <property type="entry name" value="4Fe-4S ferredoxins"/>
    <property type="match status" value="1"/>
</dbReference>
<proteinExistence type="predicted"/>
<feature type="region of interest" description="Disordered" evidence="5">
    <location>
        <begin position="637"/>
        <end position="665"/>
    </location>
</feature>
<feature type="domain" description="4Fe-4S ferredoxin-type" evidence="6">
    <location>
        <begin position="531"/>
        <end position="560"/>
    </location>
</feature>
<dbReference type="PROSITE" id="PS00198">
    <property type="entry name" value="4FE4S_FER_1"/>
    <property type="match status" value="3"/>
</dbReference>
<evidence type="ECO:0000256" key="5">
    <source>
        <dbReference type="SAM" id="MobiDB-lite"/>
    </source>
</evidence>
<reference evidence="7" key="2">
    <citation type="submission" date="2021-09" db="EMBL/GenBank/DDBJ databases">
        <authorList>
            <person name="Gilroy R."/>
        </authorList>
    </citation>
    <scope>NUCLEOTIDE SEQUENCE</scope>
    <source>
        <strain evidence="7">316</strain>
    </source>
</reference>
<dbReference type="EMBL" id="DYYG01000039">
    <property type="protein sequence ID" value="HJE24788.1"/>
    <property type="molecule type" value="Genomic_DNA"/>
</dbReference>
<organism evidence="7 8">
    <name type="scientific">Methylorubrum populi</name>
    <dbReference type="NCBI Taxonomy" id="223967"/>
    <lineage>
        <taxon>Bacteria</taxon>
        <taxon>Pseudomonadati</taxon>
        <taxon>Pseudomonadota</taxon>
        <taxon>Alphaproteobacteria</taxon>
        <taxon>Hyphomicrobiales</taxon>
        <taxon>Methylobacteriaceae</taxon>
        <taxon>Methylorubrum</taxon>
    </lineage>
</organism>
<name>A0A921JG49_9HYPH</name>
<dbReference type="Pfam" id="PF12838">
    <property type="entry name" value="Fer4_7"/>
    <property type="match status" value="1"/>
</dbReference>
<dbReference type="PROSITE" id="PS51379">
    <property type="entry name" value="4FE4S_FER_2"/>
    <property type="match status" value="3"/>
</dbReference>
<sequence length="665" mass="70157">MPLDAAAIGKGCGGTLSLADQLCGRELDRFRAALAEGRPVTVSCTLQAPLFDEVAAELGAEERVAYAKIRETAGWSSEAAQAGPKMAALLAAAAEPVPVAGTVPLESRGVALIYGRDETAIEAGRRLAEHLDVTVLLSRPGEVAPLHRNEFPVIRGTVRGARGHLGAFELRIDDYALPAPSSRTHLVFGPSRDGATSTCDLVLDLTGGTPLFPAHELRSGYLRADPRDPAAVERAVMAASHLVGEFDKTRFIAFDEALCAHSRSRITGCTRCLSVCPTGAIAPAGDSVAIDPYVCAGCGSCASVCPTGAAAYALPPADALMRRLRSLMRAYRAAGGTQAVILFHDGEHGEPLIDALGRYGEGLPANVLPVRLNEVTQLGPEALAALFAYGAAALRMLVRARPKHDLDSLHRAVALGDTLARALGYGPETVPAVSIVEADDPDALAAALRTVTPGRTAAAPAGFVPDGPKREMLRLAFREMHHAAPAPVASVPLAAGAPFGGLEFRVEDCTLCLSCVGACPTHALSDSAERPLLAFEESLCVQCGLCAATCPEDVIDLKPRIDFAAWEAPRRVVKEEEPFACISCAKPFGTRSTIERVIGKLRERHWMFSGPAGEERIRSLMMCDDCRVEAALNQGFDPHAAPDRAKPRTTEDYLRERAAGGPVSG</sequence>
<dbReference type="GO" id="GO:0046872">
    <property type="term" value="F:metal ion binding"/>
    <property type="evidence" value="ECO:0007669"/>
    <property type="project" value="UniProtKB-KW"/>
</dbReference>
<evidence type="ECO:0000259" key="6">
    <source>
        <dbReference type="PROSITE" id="PS51379"/>
    </source>
</evidence>
<evidence type="ECO:0000256" key="4">
    <source>
        <dbReference type="ARBA" id="ARBA00023014"/>
    </source>
</evidence>
<keyword evidence="1" id="KW-0004">4Fe-4S</keyword>
<protein>
    <submittedName>
        <fullName evidence="7">4Fe-4S binding protein</fullName>
    </submittedName>
</protein>
<dbReference type="AlphaFoldDB" id="A0A921JG49"/>
<reference evidence="7" key="1">
    <citation type="journal article" date="2021" name="PeerJ">
        <title>Extensive microbial diversity within the chicken gut microbiome revealed by metagenomics and culture.</title>
        <authorList>
            <person name="Gilroy R."/>
            <person name="Ravi A."/>
            <person name="Getino M."/>
            <person name="Pursley I."/>
            <person name="Horton D.L."/>
            <person name="Alikhan N.F."/>
            <person name="Baker D."/>
            <person name="Gharbi K."/>
            <person name="Hall N."/>
            <person name="Watson M."/>
            <person name="Adriaenssens E.M."/>
            <person name="Foster-Nyarko E."/>
            <person name="Jarju S."/>
            <person name="Secka A."/>
            <person name="Antonio M."/>
            <person name="Oren A."/>
            <person name="Chaudhuri R.R."/>
            <person name="La Ragione R."/>
            <person name="Hildebrand F."/>
            <person name="Pallen M.J."/>
        </authorList>
    </citation>
    <scope>NUCLEOTIDE SEQUENCE</scope>
    <source>
        <strain evidence="7">316</strain>
    </source>
</reference>
<comment type="caution">
    <text evidence="7">The sequence shown here is derived from an EMBL/GenBank/DDBJ whole genome shotgun (WGS) entry which is preliminary data.</text>
</comment>
<dbReference type="InterPro" id="IPR017900">
    <property type="entry name" value="4Fe4S_Fe_S_CS"/>
</dbReference>
<evidence type="ECO:0000256" key="3">
    <source>
        <dbReference type="ARBA" id="ARBA00023004"/>
    </source>
</evidence>
<dbReference type="Pfam" id="PF13187">
    <property type="entry name" value="Fer4_9"/>
    <property type="match status" value="1"/>
</dbReference>
<gene>
    <name evidence="7" type="ORF">K8W01_14120</name>
</gene>
<feature type="domain" description="4Fe-4S ferredoxin-type" evidence="6">
    <location>
        <begin position="500"/>
        <end position="529"/>
    </location>
</feature>
<keyword evidence="2" id="KW-0479">Metal-binding</keyword>
<dbReference type="Proteomes" id="UP000742631">
    <property type="component" value="Unassembled WGS sequence"/>
</dbReference>
<dbReference type="GO" id="GO:0051539">
    <property type="term" value="F:4 iron, 4 sulfur cluster binding"/>
    <property type="evidence" value="ECO:0007669"/>
    <property type="project" value="UniProtKB-KW"/>
</dbReference>
<evidence type="ECO:0000313" key="8">
    <source>
        <dbReference type="Proteomes" id="UP000742631"/>
    </source>
</evidence>
<keyword evidence="3" id="KW-0408">Iron</keyword>